<feature type="transmembrane region" description="Helical" evidence="1">
    <location>
        <begin position="33"/>
        <end position="53"/>
    </location>
</feature>
<evidence type="ECO:0000313" key="2">
    <source>
        <dbReference type="EMBL" id="SHM91647.1"/>
    </source>
</evidence>
<evidence type="ECO:0000313" key="3">
    <source>
        <dbReference type="Proteomes" id="UP000184375"/>
    </source>
</evidence>
<keyword evidence="1" id="KW-0812">Transmembrane</keyword>
<keyword evidence="1" id="KW-1133">Transmembrane helix</keyword>
<gene>
    <name evidence="2" type="ORF">SAMN05660826_02333</name>
</gene>
<proteinExistence type="predicted"/>
<reference evidence="3" key="1">
    <citation type="submission" date="2016-11" db="EMBL/GenBank/DDBJ databases">
        <authorList>
            <person name="Varghese N."/>
            <person name="Submissions S."/>
        </authorList>
    </citation>
    <scope>NUCLEOTIDE SEQUENCE [LARGE SCALE GENOMIC DNA]</scope>
    <source>
        <strain evidence="3">DSM 18802</strain>
    </source>
</reference>
<organism evidence="2 3">
    <name type="scientific">Caldanaerovirga acetigignens</name>
    <dbReference type="NCBI Taxonomy" id="447595"/>
    <lineage>
        <taxon>Bacteria</taxon>
        <taxon>Bacillati</taxon>
        <taxon>Bacillota</taxon>
        <taxon>Clostridia</taxon>
        <taxon>Thermosediminibacterales</taxon>
        <taxon>Thermosediminibacteraceae</taxon>
        <taxon>Caldanaerovirga</taxon>
    </lineage>
</organism>
<dbReference type="RefSeq" id="WP_073258630.1">
    <property type="nucleotide sequence ID" value="NZ_FRCR01000024.1"/>
</dbReference>
<name>A0A1M7ML68_9FIRM</name>
<sequence>MPTRLVKQATTYFTPVEFADYINREGGYDYSDFGAAFAALGLTVVSTFCGHYISEKAAFAINALSIGLTVQTLIGMIFENDDVRKRNEICQKMVRDGGRAKVITSVYEYSK</sequence>
<dbReference type="Proteomes" id="UP000184375">
    <property type="component" value="Unassembled WGS sequence"/>
</dbReference>
<feature type="transmembrane region" description="Helical" evidence="1">
    <location>
        <begin position="59"/>
        <end position="78"/>
    </location>
</feature>
<accession>A0A1M7ML68</accession>
<keyword evidence="1" id="KW-0472">Membrane</keyword>
<dbReference type="EMBL" id="FRCR01000024">
    <property type="protein sequence ID" value="SHM91647.1"/>
    <property type="molecule type" value="Genomic_DNA"/>
</dbReference>
<evidence type="ECO:0000256" key="1">
    <source>
        <dbReference type="SAM" id="Phobius"/>
    </source>
</evidence>
<dbReference type="AlphaFoldDB" id="A0A1M7ML68"/>
<keyword evidence="3" id="KW-1185">Reference proteome</keyword>
<protein>
    <submittedName>
        <fullName evidence="2">Uncharacterized protein</fullName>
    </submittedName>
</protein>